<evidence type="ECO:0000313" key="3">
    <source>
        <dbReference type="Proteomes" id="UP000295382"/>
    </source>
</evidence>
<organism evidence="2 3">
    <name type="scientific">Paucimonas lemoignei</name>
    <name type="common">Pseudomonas lemoignei</name>
    <dbReference type="NCBI Taxonomy" id="29443"/>
    <lineage>
        <taxon>Bacteria</taxon>
        <taxon>Pseudomonadati</taxon>
        <taxon>Pseudomonadota</taxon>
        <taxon>Betaproteobacteria</taxon>
        <taxon>Burkholderiales</taxon>
        <taxon>Burkholderiaceae</taxon>
        <taxon>Paucimonas</taxon>
    </lineage>
</organism>
<evidence type="ECO:0000313" key="2">
    <source>
        <dbReference type="EMBL" id="TCS38509.1"/>
    </source>
</evidence>
<dbReference type="Proteomes" id="UP000295382">
    <property type="component" value="Unassembled WGS sequence"/>
</dbReference>
<protein>
    <recommendedName>
        <fullName evidence="4">Lysis protein</fullName>
    </recommendedName>
</protein>
<dbReference type="OrthoDB" id="9035438at2"/>
<evidence type="ECO:0008006" key="4">
    <source>
        <dbReference type="Google" id="ProtNLM"/>
    </source>
</evidence>
<feature type="coiled-coil region" evidence="1">
    <location>
        <begin position="55"/>
        <end position="104"/>
    </location>
</feature>
<sequence length="206" mass="22894">MFTFAAIGKALTSSTAKNIYIAIVISVVAWGLDQNGYSRAQSKYELQIATENEKRAETERIAEQKRQAKRDAEARNVLQLSGELLEAKEQIDALKNKLNERAKDVSTQYRPQPAAALVAIPQWIVTNGWVCDYDRAIGYGVPGAAGADIGGVEIQACAADPFERSSIEAEQILRHHEEYGAYCRKLEEQLDRVLRHVDFIEGNAAR</sequence>
<keyword evidence="3" id="KW-1185">Reference proteome</keyword>
<dbReference type="EMBL" id="SLZQ01000002">
    <property type="protein sequence ID" value="TCS38509.1"/>
    <property type="molecule type" value="Genomic_DNA"/>
</dbReference>
<reference evidence="2 3" key="1">
    <citation type="submission" date="2019-03" db="EMBL/GenBank/DDBJ databases">
        <title>Genomic Encyclopedia of Type Strains, Phase IV (KMG-IV): sequencing the most valuable type-strain genomes for metagenomic binning, comparative biology and taxonomic classification.</title>
        <authorList>
            <person name="Goeker M."/>
        </authorList>
    </citation>
    <scope>NUCLEOTIDE SEQUENCE [LARGE SCALE GENOMIC DNA]</scope>
    <source>
        <strain evidence="2 3">DSM 7445</strain>
    </source>
</reference>
<proteinExistence type="predicted"/>
<comment type="caution">
    <text evidence="2">The sequence shown here is derived from an EMBL/GenBank/DDBJ whole genome shotgun (WGS) entry which is preliminary data.</text>
</comment>
<gene>
    <name evidence="2" type="ORF">EDC30_102248</name>
</gene>
<name>A0A4R3I3K4_PAULE</name>
<dbReference type="AlphaFoldDB" id="A0A4R3I3K4"/>
<keyword evidence="1" id="KW-0175">Coiled coil</keyword>
<accession>A0A4R3I3K4</accession>
<evidence type="ECO:0000256" key="1">
    <source>
        <dbReference type="SAM" id="Coils"/>
    </source>
</evidence>